<protein>
    <recommendedName>
        <fullName evidence="4">Secreted protein</fullName>
    </recommendedName>
</protein>
<feature type="chain" id="PRO_5022661436" description="Secreted protein" evidence="1">
    <location>
        <begin position="24"/>
        <end position="103"/>
    </location>
</feature>
<evidence type="ECO:0000313" key="3">
    <source>
        <dbReference type="Proteomes" id="UP000324222"/>
    </source>
</evidence>
<sequence>MTLSLPAFGVAVCIAALCKLTLPSDKPPTPVLLLRATVSGLAKGMVTLTGGGPLRPACWRSVAKPAFVNSVVRASHLHPEKLRPRLLPAGEIFLGESTLRGKK</sequence>
<dbReference type="AlphaFoldDB" id="A0A5B7GTD9"/>
<evidence type="ECO:0008006" key="4">
    <source>
        <dbReference type="Google" id="ProtNLM"/>
    </source>
</evidence>
<keyword evidence="1" id="KW-0732">Signal</keyword>
<organism evidence="2 3">
    <name type="scientific">Portunus trituberculatus</name>
    <name type="common">Swimming crab</name>
    <name type="synonym">Neptunus trituberculatus</name>
    <dbReference type="NCBI Taxonomy" id="210409"/>
    <lineage>
        <taxon>Eukaryota</taxon>
        <taxon>Metazoa</taxon>
        <taxon>Ecdysozoa</taxon>
        <taxon>Arthropoda</taxon>
        <taxon>Crustacea</taxon>
        <taxon>Multicrustacea</taxon>
        <taxon>Malacostraca</taxon>
        <taxon>Eumalacostraca</taxon>
        <taxon>Eucarida</taxon>
        <taxon>Decapoda</taxon>
        <taxon>Pleocyemata</taxon>
        <taxon>Brachyura</taxon>
        <taxon>Eubrachyura</taxon>
        <taxon>Portunoidea</taxon>
        <taxon>Portunidae</taxon>
        <taxon>Portuninae</taxon>
        <taxon>Portunus</taxon>
    </lineage>
</organism>
<evidence type="ECO:0000256" key="1">
    <source>
        <dbReference type="SAM" id="SignalP"/>
    </source>
</evidence>
<dbReference type="EMBL" id="VSRR010018001">
    <property type="protein sequence ID" value="MPC60883.1"/>
    <property type="molecule type" value="Genomic_DNA"/>
</dbReference>
<evidence type="ECO:0000313" key="2">
    <source>
        <dbReference type="EMBL" id="MPC60883.1"/>
    </source>
</evidence>
<name>A0A5B7GTD9_PORTR</name>
<proteinExistence type="predicted"/>
<dbReference type="Proteomes" id="UP000324222">
    <property type="component" value="Unassembled WGS sequence"/>
</dbReference>
<accession>A0A5B7GTD9</accession>
<keyword evidence="3" id="KW-1185">Reference proteome</keyword>
<reference evidence="2 3" key="1">
    <citation type="submission" date="2019-05" db="EMBL/GenBank/DDBJ databases">
        <title>Another draft genome of Portunus trituberculatus and its Hox gene families provides insights of decapod evolution.</title>
        <authorList>
            <person name="Jeong J.-H."/>
            <person name="Song I."/>
            <person name="Kim S."/>
            <person name="Choi T."/>
            <person name="Kim D."/>
            <person name="Ryu S."/>
            <person name="Kim W."/>
        </authorList>
    </citation>
    <scope>NUCLEOTIDE SEQUENCE [LARGE SCALE GENOMIC DNA]</scope>
    <source>
        <tissue evidence="2">Muscle</tissue>
    </source>
</reference>
<comment type="caution">
    <text evidence="2">The sequence shown here is derived from an EMBL/GenBank/DDBJ whole genome shotgun (WGS) entry which is preliminary data.</text>
</comment>
<gene>
    <name evidence="2" type="ORF">E2C01_054943</name>
</gene>
<feature type="signal peptide" evidence="1">
    <location>
        <begin position="1"/>
        <end position="23"/>
    </location>
</feature>